<comment type="caution">
    <text evidence="3">The sequence shown here is derived from an EMBL/GenBank/DDBJ whole genome shotgun (WGS) entry which is preliminary data.</text>
</comment>
<accession>A0A927CAA2</accession>
<feature type="domain" description="Copper amine oxidase-like N-terminal" evidence="2">
    <location>
        <begin position="494"/>
        <end position="583"/>
    </location>
</feature>
<dbReference type="RefSeq" id="WP_190928201.1">
    <property type="nucleotide sequence ID" value="NZ_JACXJA010000015.1"/>
</dbReference>
<reference evidence="3" key="1">
    <citation type="submission" date="2020-09" db="EMBL/GenBank/DDBJ databases">
        <title>A novel bacterium of genus Paenibacillus, isolated from South China Sea.</title>
        <authorList>
            <person name="Huang H."/>
            <person name="Mo K."/>
            <person name="Hu Y."/>
        </authorList>
    </citation>
    <scope>NUCLEOTIDE SEQUENCE</scope>
    <source>
        <strain evidence="3">IB182363</strain>
    </source>
</reference>
<dbReference type="Pfam" id="PF14903">
    <property type="entry name" value="WG_beta_rep"/>
    <property type="match status" value="5"/>
</dbReference>
<dbReference type="InterPro" id="IPR032774">
    <property type="entry name" value="WG_beta_rep"/>
</dbReference>
<gene>
    <name evidence="3" type="ORF">IDH45_12975</name>
</gene>
<dbReference type="SUPFAM" id="SSF69360">
    <property type="entry name" value="Cell wall binding repeat"/>
    <property type="match status" value="1"/>
</dbReference>
<dbReference type="PANTHER" id="PTHR37841:SF1">
    <property type="entry name" value="DUF3298 DOMAIN-CONTAINING PROTEIN"/>
    <property type="match status" value="1"/>
</dbReference>
<dbReference type="Proteomes" id="UP000639396">
    <property type="component" value="Unassembled WGS sequence"/>
</dbReference>
<dbReference type="EMBL" id="JACXJA010000015">
    <property type="protein sequence ID" value="MBD2862897.1"/>
    <property type="molecule type" value="Genomic_DNA"/>
</dbReference>
<dbReference type="Pfam" id="PF07833">
    <property type="entry name" value="Cu_amine_oxidN1"/>
    <property type="match status" value="1"/>
</dbReference>
<keyword evidence="1" id="KW-0732">Signal</keyword>
<proteinExistence type="predicted"/>
<dbReference type="PROSITE" id="PS51257">
    <property type="entry name" value="PROKAR_LIPOPROTEIN"/>
    <property type="match status" value="1"/>
</dbReference>
<evidence type="ECO:0000313" key="4">
    <source>
        <dbReference type="Proteomes" id="UP000639396"/>
    </source>
</evidence>
<feature type="signal peptide" evidence="1">
    <location>
        <begin position="1"/>
        <end position="25"/>
    </location>
</feature>
<feature type="chain" id="PRO_5037472107" evidence="1">
    <location>
        <begin position="26"/>
        <end position="787"/>
    </location>
</feature>
<dbReference type="Gene3D" id="3.30.457.10">
    <property type="entry name" value="Copper amine oxidase-like, N-terminal domain"/>
    <property type="match status" value="1"/>
</dbReference>
<evidence type="ECO:0000259" key="2">
    <source>
        <dbReference type="Pfam" id="PF07833"/>
    </source>
</evidence>
<keyword evidence="4" id="KW-1185">Reference proteome</keyword>
<evidence type="ECO:0000313" key="3">
    <source>
        <dbReference type="EMBL" id="MBD2862897.1"/>
    </source>
</evidence>
<dbReference type="PANTHER" id="PTHR37841">
    <property type="entry name" value="GLR2918 PROTEIN"/>
    <property type="match status" value="1"/>
</dbReference>
<organism evidence="3 4">
    <name type="scientific">Paenibacillus oceani</name>
    <dbReference type="NCBI Taxonomy" id="2772510"/>
    <lineage>
        <taxon>Bacteria</taxon>
        <taxon>Bacillati</taxon>
        <taxon>Bacillota</taxon>
        <taxon>Bacilli</taxon>
        <taxon>Bacillales</taxon>
        <taxon>Paenibacillaceae</taxon>
        <taxon>Paenibacillus</taxon>
    </lineage>
</organism>
<dbReference type="InterPro" id="IPR036582">
    <property type="entry name" value="Mao_N_sf"/>
</dbReference>
<dbReference type="AlphaFoldDB" id="A0A927CAA2"/>
<protein>
    <submittedName>
        <fullName evidence="3">WG repeat-containing protein</fullName>
    </submittedName>
</protein>
<dbReference type="SUPFAM" id="SSF55383">
    <property type="entry name" value="Copper amine oxidase, domain N"/>
    <property type="match status" value="2"/>
</dbReference>
<name>A0A927CAA2_9BACL</name>
<dbReference type="InterPro" id="IPR012854">
    <property type="entry name" value="Cu_amine_oxidase-like_N"/>
</dbReference>
<sequence length="787" mass="86714">MKRILLVWIASVMLYACWPVPVASAAEAKVKVYETGVTAYQYVNTYDEVVSDYFSAVFVEVDGSIKIPSFSLKRMGGILSHTSGAGGKVTITDHQKSMTYEMKIGSSKVTVLNKDKIKQSEFTLSKEVTVHLVGDYPCFPLDFFEKIGYKAEFDGKRTINVDLSLKKAEENKEESKLVPFSVGSRYGYMNTAGKVVIEAEYDGALPFAEKLAAVKADGKWGYIDETGKMAILPQYDTISAFEEGIAVVGQYVDGELKMGYLQQSGKLLKAPDFNYALPFSEGYGAATYGKSFFYMNQDGIYVLYPDNDDAGPFSDGLAKIGRKNSYGYINKRGEEVISLQYEDAGDFNEGLAAVKQDGKWGYIDKNGETDIPYRYDHAGSFEDGLAVVRTGKLYGLIDKTGKTTVPSKFDMIGTGHNGYWPAQSANQWGFIDVKGNWVIGPEYEFAYGAASGLFYLQSESRSYYVDSQGNEVVPHDANGNEYVRIWTAGKAIEVNGKLLELNHLPSVIEGVTYVPAQSVLESVGMKAEWDAESLTLSAKRPGLSVDLQADKAVAQVNGKEVELAAASFIWEDVLYVPATFLKGNVVALLDVTEYAPVDLTEMGMEQVWDDFAQWAESFDNADLETQLEMAAQIEEHFNAVEADYAAIFQSEPNNDAAYLEYAVLLGELAQMFEQEELWAESAAMAKKAGQISARTATYYHLYAADQRLVGVEKTGVYRKAAEADPYLLLNHALTNGTYYEAGIAFGEMKGMSSFAVYSLKLAAAYGTEKEQQEAKALLDEKYGASME</sequence>
<evidence type="ECO:0000256" key="1">
    <source>
        <dbReference type="SAM" id="SignalP"/>
    </source>
</evidence>